<feature type="compositionally biased region" description="Pro residues" evidence="1">
    <location>
        <begin position="1"/>
        <end position="10"/>
    </location>
</feature>
<feature type="region of interest" description="Disordered" evidence="1">
    <location>
        <begin position="431"/>
        <end position="472"/>
    </location>
</feature>
<accession>A0ABR1K6E6</accession>
<feature type="region of interest" description="Disordered" evidence="1">
    <location>
        <begin position="1"/>
        <end position="48"/>
    </location>
</feature>
<proteinExistence type="predicted"/>
<evidence type="ECO:0000256" key="1">
    <source>
        <dbReference type="SAM" id="MobiDB-lite"/>
    </source>
</evidence>
<keyword evidence="3" id="KW-1185">Reference proteome</keyword>
<feature type="compositionally biased region" description="Low complexity" evidence="1">
    <location>
        <begin position="95"/>
        <end position="113"/>
    </location>
</feature>
<organism evidence="2 3">
    <name type="scientific">Marasmiellus scandens</name>
    <dbReference type="NCBI Taxonomy" id="2682957"/>
    <lineage>
        <taxon>Eukaryota</taxon>
        <taxon>Fungi</taxon>
        <taxon>Dikarya</taxon>
        <taxon>Basidiomycota</taxon>
        <taxon>Agaricomycotina</taxon>
        <taxon>Agaricomycetes</taxon>
        <taxon>Agaricomycetidae</taxon>
        <taxon>Agaricales</taxon>
        <taxon>Marasmiineae</taxon>
        <taxon>Omphalotaceae</taxon>
        <taxon>Marasmiellus</taxon>
    </lineage>
</organism>
<feature type="region of interest" description="Disordered" evidence="1">
    <location>
        <begin position="95"/>
        <end position="142"/>
    </location>
</feature>
<evidence type="ECO:0000313" key="2">
    <source>
        <dbReference type="EMBL" id="KAK7473100.1"/>
    </source>
</evidence>
<feature type="compositionally biased region" description="Polar residues" evidence="1">
    <location>
        <begin position="11"/>
        <end position="48"/>
    </location>
</feature>
<evidence type="ECO:0000313" key="3">
    <source>
        <dbReference type="Proteomes" id="UP001498398"/>
    </source>
</evidence>
<dbReference type="EMBL" id="JBANRG010000001">
    <property type="protein sequence ID" value="KAK7473100.1"/>
    <property type="molecule type" value="Genomic_DNA"/>
</dbReference>
<reference evidence="2 3" key="1">
    <citation type="submission" date="2024-01" db="EMBL/GenBank/DDBJ databases">
        <title>A draft genome for the cacao thread blight pathogen Marasmiellus scandens.</title>
        <authorList>
            <person name="Baruah I.K."/>
            <person name="Leung J."/>
            <person name="Bukari Y."/>
            <person name="Amoako-Attah I."/>
            <person name="Meinhardt L.W."/>
            <person name="Bailey B.A."/>
            <person name="Cohen S.P."/>
        </authorList>
    </citation>
    <scope>NUCLEOTIDE SEQUENCE [LARGE SCALE GENOMIC DNA]</scope>
    <source>
        <strain evidence="2 3">GH-19</strain>
    </source>
</reference>
<comment type="caution">
    <text evidence="2">The sequence shown here is derived from an EMBL/GenBank/DDBJ whole genome shotgun (WGS) entry which is preliminary data.</text>
</comment>
<gene>
    <name evidence="2" type="ORF">VKT23_001200</name>
</gene>
<feature type="compositionally biased region" description="Polar residues" evidence="1">
    <location>
        <begin position="445"/>
        <end position="460"/>
    </location>
</feature>
<dbReference type="Proteomes" id="UP001498398">
    <property type="component" value="Unassembled WGS sequence"/>
</dbReference>
<feature type="compositionally biased region" description="Basic and acidic residues" evidence="1">
    <location>
        <begin position="334"/>
        <end position="354"/>
    </location>
</feature>
<protein>
    <submittedName>
        <fullName evidence="2">Uncharacterized protein</fullName>
    </submittedName>
</protein>
<name>A0ABR1K6E6_9AGAR</name>
<feature type="compositionally biased region" description="Low complexity" evidence="1">
    <location>
        <begin position="321"/>
        <end position="333"/>
    </location>
</feature>
<sequence>MSNKPIPPQQVQPATNAQPSTSTSASYTPQAHAAQNNAGSSTSTVGSQSYYDATGAQSQPWKSWSMTTAYPYSTPSTSTYPHQYSYTHFRPQAYPTATQSQLQSQQPQSQTPSVLPKPASTFVDTQKGKEKAKSPSLPPPPSPYVEHWDTAVKVFLEKLGLTQALRGFELDMLTMNEEHERTIVPDALDKLVKNIEELRKKQGDSDLMNVDEKSQSLEERKLEHVSLPDGTRPQPPSTINKSISSFLASKRAHNDISNRTEFLRSLAEKRASMPDPLEAVSSCARADAKVVNRDVQMKYDIAKNEDGPLRRTVKLSVNPPTDSGASTSTSASDTKGKDKVQNTKKDSVTVKAEDSATAEQHPGLDERLTNIEEHFAVRYVPSPPRNLLDRLQFLENHIIRLEKEYPPWAALHFNQPNRSWPPAPRSTPIIVPSHLTDSSKDMVSKTGQNGSNPSQATSSGVPKGRKDSSLHRAVLERLEIQNAKNDLNTTGR</sequence>
<feature type="region of interest" description="Disordered" evidence="1">
    <location>
        <begin position="312"/>
        <end position="366"/>
    </location>
</feature>